<gene>
    <name evidence="9" type="ORF">A3Q56_04984</name>
</gene>
<dbReference type="GO" id="GO:0072583">
    <property type="term" value="P:clathrin-dependent endocytosis"/>
    <property type="evidence" value="ECO:0007669"/>
    <property type="project" value="InterPro"/>
</dbReference>
<dbReference type="Proteomes" id="UP000078046">
    <property type="component" value="Unassembled WGS sequence"/>
</dbReference>
<dbReference type="InterPro" id="IPR017104">
    <property type="entry name" value="AP2_complex_asu"/>
</dbReference>
<dbReference type="SUPFAM" id="SSF49348">
    <property type="entry name" value="Clathrin adaptor appendage domain"/>
    <property type="match status" value="1"/>
</dbReference>
<dbReference type="InterPro" id="IPR016024">
    <property type="entry name" value="ARM-type_fold"/>
</dbReference>
<dbReference type="OrthoDB" id="413467at2759"/>
<keyword evidence="3 5" id="KW-0472">Membrane</keyword>
<evidence type="ECO:0000256" key="2">
    <source>
        <dbReference type="ARBA" id="ARBA00022927"/>
    </source>
</evidence>
<dbReference type="InterPro" id="IPR002553">
    <property type="entry name" value="Clathrin/coatomer_adapt-like_N"/>
</dbReference>
<comment type="similarity">
    <text evidence="5">Belongs to the adaptor complexes large subunit family.</text>
</comment>
<evidence type="ECO:0000313" key="9">
    <source>
        <dbReference type="EMBL" id="OAF67313.1"/>
    </source>
</evidence>
<feature type="domain" description="Clathrin/coatomer adaptor adaptin-like N-terminal" evidence="8">
    <location>
        <begin position="28"/>
        <end position="589"/>
    </location>
</feature>
<dbReference type="GO" id="GO:0035615">
    <property type="term" value="F:clathrin adaptor activity"/>
    <property type="evidence" value="ECO:0007669"/>
    <property type="project" value="InterPro"/>
</dbReference>
<keyword evidence="5" id="KW-0168">Coated pit</keyword>
<dbReference type="Gene3D" id="2.60.40.1230">
    <property type="match status" value="1"/>
</dbReference>
<evidence type="ECO:0000313" key="10">
    <source>
        <dbReference type="Proteomes" id="UP000078046"/>
    </source>
</evidence>
<dbReference type="GO" id="GO:0030122">
    <property type="term" value="C:AP-2 adaptor complex"/>
    <property type="evidence" value="ECO:0007669"/>
    <property type="project" value="InterPro"/>
</dbReference>
<feature type="binding site" evidence="6">
    <location>
        <position position="52"/>
    </location>
    <ligand>
        <name>a 1,2-diacyl-sn-glycero-3-phospho-(1D-myo-inositol-3,4,5-trisphosphate)</name>
        <dbReference type="ChEBI" id="CHEBI:57836"/>
    </ligand>
</feature>
<evidence type="ECO:0000256" key="6">
    <source>
        <dbReference type="PIRSR" id="PIRSR037091-1"/>
    </source>
</evidence>
<dbReference type="EMBL" id="LWCA01000694">
    <property type="protein sequence ID" value="OAF67313.1"/>
    <property type="molecule type" value="Genomic_DNA"/>
</dbReference>
<keyword evidence="1 5" id="KW-0813">Transport</keyword>
<evidence type="ECO:0000256" key="5">
    <source>
        <dbReference type="PIRNR" id="PIRNR037091"/>
    </source>
</evidence>
<feature type="binding site" evidence="6">
    <location>
        <begin position="56"/>
        <end position="60"/>
    </location>
    <ligand>
        <name>a 1,2-diacyl-sn-glycero-3-phospho-(1D-myo-inositol-3,4,5-trisphosphate)</name>
        <dbReference type="ChEBI" id="CHEBI:57836"/>
    </ligand>
</feature>
<dbReference type="Gene3D" id="1.25.10.10">
    <property type="entry name" value="Leucine-rich Repeat Variant"/>
    <property type="match status" value="1"/>
</dbReference>
<keyword evidence="10" id="KW-1185">Reference proteome</keyword>
<evidence type="ECO:0000256" key="1">
    <source>
        <dbReference type="ARBA" id="ARBA00022448"/>
    </source>
</evidence>
<comment type="caution">
    <text evidence="9">The sequence shown here is derived from an EMBL/GenBank/DDBJ whole genome shotgun (WGS) entry which is preliminary data.</text>
</comment>
<accession>A0A177B102</accession>
<dbReference type="PIRSF" id="PIRSF037091">
    <property type="entry name" value="AP2_complex_alpha"/>
    <property type="match status" value="1"/>
</dbReference>
<organism evidence="9 10">
    <name type="scientific">Intoshia linei</name>
    <dbReference type="NCBI Taxonomy" id="1819745"/>
    <lineage>
        <taxon>Eukaryota</taxon>
        <taxon>Metazoa</taxon>
        <taxon>Spiralia</taxon>
        <taxon>Lophotrochozoa</taxon>
        <taxon>Mesozoa</taxon>
        <taxon>Orthonectida</taxon>
        <taxon>Rhopaluridae</taxon>
        <taxon>Intoshia</taxon>
    </lineage>
</organism>
<evidence type="ECO:0000256" key="3">
    <source>
        <dbReference type="ARBA" id="ARBA00023136"/>
    </source>
</evidence>
<keyword evidence="5" id="KW-0254">Endocytosis</keyword>
<feature type="binding site" evidence="6">
    <location>
        <position position="42"/>
    </location>
    <ligand>
        <name>a 1,2-diacyl-sn-glycero-3-phospho-(1D-myo-inositol-3,4,5-trisphosphate)</name>
        <dbReference type="ChEBI" id="CHEBI:57836"/>
    </ligand>
</feature>
<dbReference type="GO" id="GO:0006886">
    <property type="term" value="P:intracellular protein transport"/>
    <property type="evidence" value="ECO:0007669"/>
    <property type="project" value="UniProtKB-UniRule"/>
</dbReference>
<dbReference type="SUPFAM" id="SSF48371">
    <property type="entry name" value="ARM repeat"/>
    <property type="match status" value="1"/>
</dbReference>
<dbReference type="Pfam" id="PF01602">
    <property type="entry name" value="Adaptin_N"/>
    <property type="match status" value="1"/>
</dbReference>
<dbReference type="InterPro" id="IPR050840">
    <property type="entry name" value="Adaptor_Complx_Large_Subunit"/>
</dbReference>
<dbReference type="AlphaFoldDB" id="A0A177B102"/>
<reference evidence="9 10" key="1">
    <citation type="submission" date="2016-04" db="EMBL/GenBank/DDBJ databases">
        <title>The genome of Intoshia linei affirms orthonectids as highly simplified spiralians.</title>
        <authorList>
            <person name="Mikhailov K.V."/>
            <person name="Slusarev G.S."/>
            <person name="Nikitin M.A."/>
            <person name="Logacheva M.D."/>
            <person name="Penin A."/>
            <person name="Aleoshin V."/>
            <person name="Panchin Y.V."/>
        </authorList>
    </citation>
    <scope>NUCLEOTIDE SEQUENCE [LARGE SCALE GENOMIC DNA]</scope>
    <source>
        <strain evidence="9">Intl2013</strain>
        <tissue evidence="9">Whole animal</tissue>
    </source>
</reference>
<dbReference type="InterPro" id="IPR013041">
    <property type="entry name" value="Clathrin_app_Ig-like_sf"/>
</dbReference>
<evidence type="ECO:0000256" key="4">
    <source>
        <dbReference type="ARBA" id="ARBA00029433"/>
    </source>
</evidence>
<name>A0A177B102_9BILA</name>
<dbReference type="InterPro" id="IPR011989">
    <property type="entry name" value="ARM-like"/>
</dbReference>
<keyword evidence="2 5" id="KW-0653">Protein transport</keyword>
<feature type="transmembrane region" description="Helical" evidence="7">
    <location>
        <begin position="192"/>
        <end position="212"/>
    </location>
</feature>
<evidence type="ECO:0000259" key="8">
    <source>
        <dbReference type="Pfam" id="PF01602"/>
    </source>
</evidence>
<proteinExistence type="inferred from homology"/>
<protein>
    <recommendedName>
        <fullName evidence="5">AP-2 complex subunit alpha</fullName>
    </recommendedName>
</protein>
<keyword evidence="7" id="KW-0812">Transmembrane</keyword>
<dbReference type="PANTHER" id="PTHR22780">
    <property type="entry name" value="ADAPTIN, ALPHA/GAMMA/EPSILON"/>
    <property type="match status" value="1"/>
</dbReference>
<sequence>MNVLRGDTMRGLHVFISNIRNCKSTEEEQNRINKELSHVRNKFRGDKVLDGYNKKKYVCKLVYIYLLGYDIDFGHMEAINLLSSIKYSEKQIGYLFLTILWCDVDEYTALLLQAIKADFNSKNPTFVALAMQCVANIGSREMAINLGEGIPIILISPDTNEKVKQTAALCLLTLIRKHPSEMKMNPETCTKIYHFLNTLDFGVLTAAISLIIQMVKMDYPNIDIIRPLAINRLSKLIIGYNNGMLDYTYYFVTAPWVSVKLLELLQHFSPSEDLDSVGRITDVLKSILKKANESEKSTKVQHSNARYSIIFEAINLILHMDCLPNLVSISAQILTRHLRSKDPNMRFLSMESLALLSTSQYSRETVKSHRTEIIDALNTETDVSIRKRCIDLLYAMCDQDNVVDIVDCMLNHLRKSDYALKSGIVLKLSILAEKYKVNYTWYIDIMMDLLSVAGDFVSDEVCNRFIQVIVNNDEIQQYTAKCVFDHLDTNLSHQTMVKVGAYLLGEFGSKISQDPSYSPEKQLSLLNSKFYYCQSDARQLMLTTYAKMATSFSSLKTQIIHIFNQDLQSRSGDIESQQRVLEYTYLINSGNSNLINTVFDEMPPYAEKKFSTEMSKEINTMASSSSNVSFKAENKGDDLLNFSSSSDAISKKNEFTKSRTNSKEITTIVEAKASPIRCDPSSYSSQGSSSKIHTESNFTDILKFDDEDHNDTLSKDKSISIDPKYRILLYNQSAVVYEDENVQIGMKSQFNGRDGRFLIALGNKSNNTIDNVFIENENSYLFNSSVKIDKINLPSTISAKSQVSSQQKIHLDDLFYNIYPVTLKMSGVTNFCHTIFLPVFMSSFFTKFSCSIDEYNQRWHEMDGYEYSINVWCSIEDINQLKIMMNSFGFQVMSDNSVDMHCCAKIPVNPEIHVFMNLYVNEACTIITKSINERLSIHIARLFELALMDYALHQN</sequence>
<evidence type="ECO:0000256" key="7">
    <source>
        <dbReference type="SAM" id="Phobius"/>
    </source>
</evidence>
<comment type="subcellular location">
    <subcellularLocation>
        <location evidence="4">Endomembrane system</location>
        <topology evidence="4">Peripheral membrane protein</topology>
        <orientation evidence="4">Cytoplasmic side</orientation>
    </subcellularLocation>
    <subcellularLocation>
        <location evidence="5">Membrane</location>
        <location evidence="5">Coated pit</location>
    </subcellularLocation>
</comment>
<feature type="binding site" evidence="6">
    <location>
        <begin position="10"/>
        <end position="11"/>
    </location>
    <ligand>
        <name>a 1,2-diacyl-sn-glycero-3-phospho-(1D-myo-inositol-3,4,5-trisphosphate)</name>
        <dbReference type="ChEBI" id="CHEBI:57836"/>
    </ligand>
</feature>
<keyword evidence="7" id="KW-1133">Transmembrane helix</keyword>
<comment type="function">
    <text evidence="5">Adaptins are components of the adaptor complexes which link clathrin to receptors in coated vesicles. Clathrin-associated protein complexes are believed to interact with the cytoplasmic tails of membrane proteins, leading to their selection and concentration.</text>
</comment>